<feature type="region of interest" description="Disordered" evidence="5">
    <location>
        <begin position="363"/>
        <end position="383"/>
    </location>
</feature>
<dbReference type="OrthoDB" id="1921961at2759"/>
<keyword evidence="9" id="KW-1185">Reference proteome</keyword>
<dbReference type="PaxDb" id="3218-PP1S227_100V6.1"/>
<accession>A0A2K1KN35</accession>
<evidence type="ECO:0000256" key="4">
    <source>
        <dbReference type="ARBA" id="ARBA00023242"/>
    </source>
</evidence>
<dbReference type="PROSITE" id="PS51005">
    <property type="entry name" value="NAC"/>
    <property type="match status" value="1"/>
</dbReference>
<sequence>MADTSVQGPQDTDQSQQGEPFLPPGFRFHPTDEELVSYYLTKKVLDSRFTVHAIAEVDLNKCEPWDLPVKAKMGEKEWYFFSLRDRKYPTGMRTNRATDAGYWKATGKDRDVFAHGRSHLVGMKKTLVFYRGRAPKGEKTNWIMHEYRLEGDGGHSLPPRVNKDEWVVCRIFQKSSGAKRSFLFSDSRMRQAIVYQLEDVRSSLPPDMDNNSPNPTVTDGGTCTDCETCAGTEQMSACYNCVHDFDHDKDTNGVMSWINTQPAGMDILQQVGGLNNLNNLLSKPYPMYDASYEKGMNLPRQLGFTPQVLMQPANMTTPTGLRVASLRPKTEPSSFSEGEDEAQSIPEGYEYGAWQTEKAEASLYNNDGTGDDSSSPLQSSTGGTELSCLTGSLCSGENGSYKYRLPDITAPVDAGFGHEILTWAY</sequence>
<dbReference type="GO" id="GO:0003677">
    <property type="term" value="F:DNA binding"/>
    <property type="evidence" value="ECO:0007669"/>
    <property type="project" value="UniProtKB-KW"/>
</dbReference>
<evidence type="ECO:0000256" key="1">
    <source>
        <dbReference type="ARBA" id="ARBA00023015"/>
    </source>
</evidence>
<keyword evidence="3" id="KW-0804">Transcription</keyword>
<dbReference type="Gramene" id="Pp3c4_11490V3.2">
    <property type="protein sequence ID" value="Pp3c4_11490V3.2"/>
    <property type="gene ID" value="Pp3c4_11490"/>
</dbReference>
<dbReference type="GO" id="GO:0005634">
    <property type="term" value="C:nucleus"/>
    <property type="evidence" value="ECO:0007669"/>
    <property type="project" value="UniProtKB-ARBA"/>
</dbReference>
<feature type="region of interest" description="Disordered" evidence="5">
    <location>
        <begin position="1"/>
        <end position="24"/>
    </location>
</feature>
<keyword evidence="2" id="KW-0238">DNA-binding</keyword>
<dbReference type="AlphaFoldDB" id="A0A2K1KN35"/>
<organism evidence="7">
    <name type="scientific">Physcomitrium patens</name>
    <name type="common">Spreading-leaved earth moss</name>
    <name type="synonym">Physcomitrella patens</name>
    <dbReference type="NCBI Taxonomy" id="3218"/>
    <lineage>
        <taxon>Eukaryota</taxon>
        <taxon>Viridiplantae</taxon>
        <taxon>Streptophyta</taxon>
        <taxon>Embryophyta</taxon>
        <taxon>Bryophyta</taxon>
        <taxon>Bryophytina</taxon>
        <taxon>Bryopsida</taxon>
        <taxon>Funariidae</taxon>
        <taxon>Funariales</taxon>
        <taxon>Funariaceae</taxon>
        <taxon>Physcomitrium</taxon>
    </lineage>
</organism>
<dbReference type="Proteomes" id="UP000006727">
    <property type="component" value="Chromosome 4"/>
</dbReference>
<dbReference type="SUPFAM" id="SSF101941">
    <property type="entry name" value="NAC domain"/>
    <property type="match status" value="1"/>
</dbReference>
<evidence type="ECO:0000313" key="9">
    <source>
        <dbReference type="Proteomes" id="UP000006727"/>
    </source>
</evidence>
<protein>
    <recommendedName>
        <fullName evidence="6">NAC domain-containing protein</fullName>
    </recommendedName>
</protein>
<dbReference type="OMA" id="NSSMMHG"/>
<evidence type="ECO:0000313" key="7">
    <source>
        <dbReference type="EMBL" id="PNR55171.1"/>
    </source>
</evidence>
<feature type="domain" description="NAC" evidence="6">
    <location>
        <begin position="22"/>
        <end position="174"/>
    </location>
</feature>
<reference evidence="8" key="3">
    <citation type="submission" date="2020-12" db="UniProtKB">
        <authorList>
            <consortium name="EnsemblPlants"/>
        </authorList>
    </citation>
    <scope>IDENTIFICATION</scope>
</reference>
<dbReference type="InterPro" id="IPR003441">
    <property type="entry name" value="NAC-dom"/>
</dbReference>
<evidence type="ECO:0000256" key="5">
    <source>
        <dbReference type="SAM" id="MobiDB-lite"/>
    </source>
</evidence>
<keyword evidence="1" id="KW-0805">Transcription regulation</keyword>
<feature type="compositionally biased region" description="Polar residues" evidence="5">
    <location>
        <begin position="1"/>
        <end position="18"/>
    </location>
</feature>
<dbReference type="Pfam" id="PF02365">
    <property type="entry name" value="NAM"/>
    <property type="match status" value="1"/>
</dbReference>
<keyword evidence="4" id="KW-0539">Nucleus</keyword>
<dbReference type="EnsemblPlants" id="Pp3c4_11490V3.1">
    <property type="protein sequence ID" value="Pp3c4_11490V3.1"/>
    <property type="gene ID" value="Pp3c4_11490"/>
</dbReference>
<name>A0A2K1KN35_PHYPA</name>
<dbReference type="Gene3D" id="2.170.150.80">
    <property type="entry name" value="NAC domain"/>
    <property type="match status" value="1"/>
</dbReference>
<dbReference type="RefSeq" id="XP_024372990.1">
    <property type="nucleotide sequence ID" value="XM_024517222.2"/>
</dbReference>
<dbReference type="PANTHER" id="PTHR31744">
    <property type="entry name" value="PROTEIN CUP-SHAPED COTYLEDON 2-RELATED"/>
    <property type="match status" value="1"/>
</dbReference>
<dbReference type="Gramene" id="Pp3c4_11490V3.1">
    <property type="protein sequence ID" value="Pp3c4_11490V3.1"/>
    <property type="gene ID" value="Pp3c4_11490"/>
</dbReference>
<dbReference type="EMBL" id="ABEU02000004">
    <property type="protein sequence ID" value="PNR55171.1"/>
    <property type="molecule type" value="Genomic_DNA"/>
</dbReference>
<proteinExistence type="predicted"/>
<dbReference type="GeneID" id="112281059"/>
<dbReference type="InterPro" id="IPR036093">
    <property type="entry name" value="NAC_dom_sf"/>
</dbReference>
<dbReference type="EnsemblPlants" id="Pp3c4_11490V3.2">
    <property type="protein sequence ID" value="Pp3c4_11490V3.2"/>
    <property type="gene ID" value="Pp3c4_11490"/>
</dbReference>
<gene>
    <name evidence="8" type="primary">LOC112281059</name>
    <name evidence="7" type="ORF">PHYPA_006066</name>
</gene>
<reference evidence="7 9" key="1">
    <citation type="journal article" date="2008" name="Science">
        <title>The Physcomitrella genome reveals evolutionary insights into the conquest of land by plants.</title>
        <authorList>
            <person name="Rensing S."/>
            <person name="Lang D."/>
            <person name="Zimmer A."/>
            <person name="Terry A."/>
            <person name="Salamov A."/>
            <person name="Shapiro H."/>
            <person name="Nishiyama T."/>
            <person name="Perroud P.-F."/>
            <person name="Lindquist E."/>
            <person name="Kamisugi Y."/>
            <person name="Tanahashi T."/>
            <person name="Sakakibara K."/>
            <person name="Fujita T."/>
            <person name="Oishi K."/>
            <person name="Shin-I T."/>
            <person name="Kuroki Y."/>
            <person name="Toyoda A."/>
            <person name="Suzuki Y."/>
            <person name="Hashimoto A."/>
            <person name="Yamaguchi K."/>
            <person name="Sugano A."/>
            <person name="Kohara Y."/>
            <person name="Fujiyama A."/>
            <person name="Anterola A."/>
            <person name="Aoki S."/>
            <person name="Ashton N."/>
            <person name="Barbazuk W.B."/>
            <person name="Barker E."/>
            <person name="Bennetzen J."/>
            <person name="Bezanilla M."/>
            <person name="Blankenship R."/>
            <person name="Cho S.H."/>
            <person name="Dutcher S."/>
            <person name="Estelle M."/>
            <person name="Fawcett J.A."/>
            <person name="Gundlach H."/>
            <person name="Hanada K."/>
            <person name="Heyl A."/>
            <person name="Hicks K.A."/>
            <person name="Hugh J."/>
            <person name="Lohr M."/>
            <person name="Mayer K."/>
            <person name="Melkozernov A."/>
            <person name="Murata T."/>
            <person name="Nelson D."/>
            <person name="Pils B."/>
            <person name="Prigge M."/>
            <person name="Reiss B."/>
            <person name="Renner T."/>
            <person name="Rombauts S."/>
            <person name="Rushton P."/>
            <person name="Sanderfoot A."/>
            <person name="Schween G."/>
            <person name="Shiu S.-H."/>
            <person name="Stueber K."/>
            <person name="Theodoulou F.L."/>
            <person name="Tu H."/>
            <person name="Van de Peer Y."/>
            <person name="Verrier P.J."/>
            <person name="Waters E."/>
            <person name="Wood A."/>
            <person name="Yang L."/>
            <person name="Cove D."/>
            <person name="Cuming A."/>
            <person name="Hasebe M."/>
            <person name="Lucas S."/>
            <person name="Mishler D.B."/>
            <person name="Reski R."/>
            <person name="Grigoriev I."/>
            <person name="Quatrano R.S."/>
            <person name="Boore J.L."/>
        </authorList>
    </citation>
    <scope>NUCLEOTIDE SEQUENCE [LARGE SCALE GENOMIC DNA]</scope>
    <source>
        <strain evidence="8 9">cv. Gransden 2004</strain>
    </source>
</reference>
<evidence type="ECO:0000256" key="3">
    <source>
        <dbReference type="ARBA" id="ARBA00023163"/>
    </source>
</evidence>
<evidence type="ECO:0000313" key="8">
    <source>
        <dbReference type="EnsemblPlants" id="Pp3c4_11490V3.1"/>
    </source>
</evidence>
<evidence type="ECO:0000259" key="6">
    <source>
        <dbReference type="PROSITE" id="PS51005"/>
    </source>
</evidence>
<dbReference type="PANTHER" id="PTHR31744:SF92">
    <property type="entry name" value="NAC DOMAIN-CONTAINING PROTEIN 87"/>
    <property type="match status" value="1"/>
</dbReference>
<dbReference type="FunFam" id="2.170.150.80:FF:000006">
    <property type="entry name" value="NAC domain-containing protein 100-like"/>
    <property type="match status" value="1"/>
</dbReference>
<feature type="region of interest" description="Disordered" evidence="5">
    <location>
        <begin position="325"/>
        <end position="344"/>
    </location>
</feature>
<reference evidence="7 9" key="2">
    <citation type="journal article" date="2018" name="Plant J.">
        <title>The Physcomitrella patens chromosome-scale assembly reveals moss genome structure and evolution.</title>
        <authorList>
            <person name="Lang D."/>
            <person name="Ullrich K.K."/>
            <person name="Murat F."/>
            <person name="Fuchs J."/>
            <person name="Jenkins J."/>
            <person name="Haas F.B."/>
            <person name="Piednoel M."/>
            <person name="Gundlach H."/>
            <person name="Van Bel M."/>
            <person name="Meyberg R."/>
            <person name="Vives C."/>
            <person name="Morata J."/>
            <person name="Symeonidi A."/>
            <person name="Hiss M."/>
            <person name="Muchero W."/>
            <person name="Kamisugi Y."/>
            <person name="Saleh O."/>
            <person name="Blanc G."/>
            <person name="Decker E.L."/>
            <person name="van Gessel N."/>
            <person name="Grimwood J."/>
            <person name="Hayes R.D."/>
            <person name="Graham S.W."/>
            <person name="Gunter L.E."/>
            <person name="McDaniel S.F."/>
            <person name="Hoernstein S.N.W."/>
            <person name="Larsson A."/>
            <person name="Li F.W."/>
            <person name="Perroud P.F."/>
            <person name="Phillips J."/>
            <person name="Ranjan P."/>
            <person name="Rokshar D.S."/>
            <person name="Rothfels C.J."/>
            <person name="Schneider L."/>
            <person name="Shu S."/>
            <person name="Stevenson D.W."/>
            <person name="Thummler F."/>
            <person name="Tillich M."/>
            <person name="Villarreal Aguilar J.C."/>
            <person name="Widiez T."/>
            <person name="Wong G.K."/>
            <person name="Wymore A."/>
            <person name="Zhang Y."/>
            <person name="Zimmer A.D."/>
            <person name="Quatrano R.S."/>
            <person name="Mayer K.F.X."/>
            <person name="Goodstein D."/>
            <person name="Casacuberta J.M."/>
            <person name="Vandepoele K."/>
            <person name="Reski R."/>
            <person name="Cuming A.C."/>
            <person name="Tuskan G.A."/>
            <person name="Maumus F."/>
            <person name="Salse J."/>
            <person name="Schmutz J."/>
            <person name="Rensing S.A."/>
        </authorList>
    </citation>
    <scope>NUCLEOTIDE SEQUENCE [LARGE SCALE GENOMIC DNA]</scope>
    <source>
        <strain evidence="8 9">cv. Gransden 2004</strain>
    </source>
</reference>
<evidence type="ECO:0000256" key="2">
    <source>
        <dbReference type="ARBA" id="ARBA00023125"/>
    </source>
</evidence>
<dbReference type="GO" id="GO:0006355">
    <property type="term" value="P:regulation of DNA-templated transcription"/>
    <property type="evidence" value="ECO:0007669"/>
    <property type="project" value="InterPro"/>
</dbReference>